<reference evidence="5" key="2">
    <citation type="submission" date="2020-11" db="EMBL/GenBank/DDBJ databases">
        <authorList>
            <consortium name="DOE Joint Genome Institute"/>
            <person name="Kuo A."/>
            <person name="Miyauchi S."/>
            <person name="Kiss E."/>
            <person name="Drula E."/>
            <person name="Kohler A."/>
            <person name="Sanchez-Garcia M."/>
            <person name="Andreopoulos B."/>
            <person name="Barry K.W."/>
            <person name="Bonito G."/>
            <person name="Buee M."/>
            <person name="Carver A."/>
            <person name="Chen C."/>
            <person name="Cichocki N."/>
            <person name="Clum A."/>
            <person name="Culley D."/>
            <person name="Crous P.W."/>
            <person name="Fauchery L."/>
            <person name="Girlanda M."/>
            <person name="Hayes R."/>
            <person name="Keri Z."/>
            <person name="Labutti K."/>
            <person name="Lipzen A."/>
            <person name="Lombard V."/>
            <person name="Magnuson J."/>
            <person name="Maillard F."/>
            <person name="Morin E."/>
            <person name="Murat C."/>
            <person name="Nolan M."/>
            <person name="Ohm R."/>
            <person name="Pangilinan J."/>
            <person name="Pereira M."/>
            <person name="Perotto S."/>
            <person name="Peter M."/>
            <person name="Riley R."/>
            <person name="Sitrit Y."/>
            <person name="Stielow B."/>
            <person name="Szollosi G."/>
            <person name="Zifcakova L."/>
            <person name="Stursova M."/>
            <person name="Spatafora J.W."/>
            <person name="Tedersoo L."/>
            <person name="Vaario L.-M."/>
            <person name="Yamada A."/>
            <person name="Yan M."/>
            <person name="Wang P."/>
            <person name="Xu J."/>
            <person name="Bruns T."/>
            <person name="Baldrian P."/>
            <person name="Vilgalys R."/>
            <person name="Henrissat B."/>
            <person name="Grigoriev I.V."/>
            <person name="Hibbett D."/>
            <person name="Nagy L.G."/>
            <person name="Martin F.M."/>
        </authorList>
    </citation>
    <scope>NUCLEOTIDE SEQUENCE</scope>
    <source>
        <strain evidence="5">UH-Tt-Lm1</strain>
    </source>
</reference>
<dbReference type="InterPro" id="IPR050748">
    <property type="entry name" value="Glycosyltrans_8_dom-fam"/>
</dbReference>
<evidence type="ECO:0000256" key="3">
    <source>
        <dbReference type="ARBA" id="ARBA00022679"/>
    </source>
</evidence>
<reference evidence="5" key="1">
    <citation type="journal article" date="2020" name="Nat. Commun.">
        <title>Large-scale genome sequencing of mycorrhizal fungi provides insights into the early evolution of symbiotic traits.</title>
        <authorList>
            <person name="Miyauchi S."/>
            <person name="Kiss E."/>
            <person name="Kuo A."/>
            <person name="Drula E."/>
            <person name="Kohler A."/>
            <person name="Sanchez-Garcia M."/>
            <person name="Morin E."/>
            <person name="Andreopoulos B."/>
            <person name="Barry K.W."/>
            <person name="Bonito G."/>
            <person name="Buee M."/>
            <person name="Carver A."/>
            <person name="Chen C."/>
            <person name="Cichocki N."/>
            <person name="Clum A."/>
            <person name="Culley D."/>
            <person name="Crous P.W."/>
            <person name="Fauchery L."/>
            <person name="Girlanda M."/>
            <person name="Hayes R.D."/>
            <person name="Keri Z."/>
            <person name="LaButti K."/>
            <person name="Lipzen A."/>
            <person name="Lombard V."/>
            <person name="Magnuson J."/>
            <person name="Maillard F."/>
            <person name="Murat C."/>
            <person name="Nolan M."/>
            <person name="Ohm R.A."/>
            <person name="Pangilinan J."/>
            <person name="Pereira M.F."/>
            <person name="Perotto S."/>
            <person name="Peter M."/>
            <person name="Pfister S."/>
            <person name="Riley R."/>
            <person name="Sitrit Y."/>
            <person name="Stielow J.B."/>
            <person name="Szollosi G."/>
            <person name="Zifcakova L."/>
            <person name="Stursova M."/>
            <person name="Spatafora J.W."/>
            <person name="Tedersoo L."/>
            <person name="Vaario L.M."/>
            <person name="Yamada A."/>
            <person name="Yan M."/>
            <person name="Wang P."/>
            <person name="Xu J."/>
            <person name="Bruns T."/>
            <person name="Baldrian P."/>
            <person name="Vilgalys R."/>
            <person name="Dunand C."/>
            <person name="Henrissat B."/>
            <person name="Grigoriev I.V."/>
            <person name="Hibbett D."/>
            <person name="Nagy L.G."/>
            <person name="Martin F.M."/>
        </authorList>
    </citation>
    <scope>NUCLEOTIDE SEQUENCE</scope>
    <source>
        <strain evidence="5">UH-Tt-Lm1</strain>
    </source>
</reference>
<accession>A0A9P6HAW5</accession>
<evidence type="ECO:0000313" key="5">
    <source>
        <dbReference type="EMBL" id="KAF9782331.1"/>
    </source>
</evidence>
<dbReference type="InterPro" id="IPR002495">
    <property type="entry name" value="Glyco_trans_8"/>
</dbReference>
<dbReference type="InterPro" id="IPR029063">
    <property type="entry name" value="SAM-dependent_MTases_sf"/>
</dbReference>
<evidence type="ECO:0000313" key="6">
    <source>
        <dbReference type="Proteomes" id="UP000736335"/>
    </source>
</evidence>
<dbReference type="Pfam" id="PF01501">
    <property type="entry name" value="Glyco_transf_8"/>
    <property type="match status" value="1"/>
</dbReference>
<evidence type="ECO:0000256" key="4">
    <source>
        <dbReference type="ARBA" id="ARBA00022723"/>
    </source>
</evidence>
<name>A0A9P6HAW5_9AGAM</name>
<dbReference type="Pfam" id="PF13578">
    <property type="entry name" value="Methyltransf_24"/>
    <property type="match status" value="1"/>
</dbReference>
<dbReference type="GO" id="GO:0016757">
    <property type="term" value="F:glycosyltransferase activity"/>
    <property type="evidence" value="ECO:0007669"/>
    <property type="project" value="UniProtKB-KW"/>
</dbReference>
<dbReference type="SUPFAM" id="SSF53448">
    <property type="entry name" value="Nucleotide-diphospho-sugar transferases"/>
    <property type="match status" value="1"/>
</dbReference>
<protein>
    <submittedName>
        <fullName evidence="5">Nucleotide-diphospho-sugar transferase</fullName>
    </submittedName>
</protein>
<keyword evidence="2" id="KW-0328">Glycosyltransferase</keyword>
<dbReference type="Gene3D" id="3.40.50.150">
    <property type="entry name" value="Vaccinia Virus protein VP39"/>
    <property type="match status" value="1"/>
</dbReference>
<dbReference type="Proteomes" id="UP000736335">
    <property type="component" value="Unassembled WGS sequence"/>
</dbReference>
<gene>
    <name evidence="5" type="ORF">BJ322DRAFT_213917</name>
</gene>
<keyword evidence="4" id="KW-0479">Metal-binding</keyword>
<keyword evidence="6" id="KW-1185">Reference proteome</keyword>
<evidence type="ECO:0000256" key="2">
    <source>
        <dbReference type="ARBA" id="ARBA00022676"/>
    </source>
</evidence>
<proteinExistence type="inferred from homology"/>
<dbReference type="Gene3D" id="3.90.550.10">
    <property type="entry name" value="Spore Coat Polysaccharide Biosynthesis Protein SpsA, Chain A"/>
    <property type="match status" value="1"/>
</dbReference>
<dbReference type="AlphaFoldDB" id="A0A9P6HAW5"/>
<sequence length="535" mass="59959">MDLTITVADDETKGYRFTETQDWFSGNIPLWTSFMPLVTTPNPRILEIGSWEGRSAIFLLTSPLCANGGSIVCIDHFDLFATPAGKERHEKILHNLALTGRPFRVIEKFSVLGLMDLLEEATKGETAGFDWLYIDGSHRADDTFLDAELAWRLANEGAIIIFDDYLWGVQPNDSLYHPKPGVDAFMKLHKDEFEIISSTYQMVLRKKTEMHIGFLVENSAPVDVRADAFGYSVNIALVAGASYAMPATVTIHSIVKHSSRRVTFYVIDCGLSAEDKDRMMLSVAEKPNVSLTFIPLSNDGLGASLGPVWAKIDLIDLLPVERALYLDADVLARGDVGRLWDVDLDGKPLGACPDVGFPLGHEMTEHGPYFNAGVLLMDLTRIRREVQKLREISKSMVSSKFVEQDVLNVHFRGAWKSLSLEWNAQGLGTYAELHTPDRDAANLHEMANPILVHFTGPVSPSLPSVLNPYVQPCVSKPWGYAKARGHPYAEEWWATLEETPWADWIKSEEYCAWRDREKEKAKTQALNEFDRVVDV</sequence>
<comment type="caution">
    <text evidence="5">The sequence shown here is derived from an EMBL/GenBank/DDBJ whole genome shotgun (WGS) entry which is preliminary data.</text>
</comment>
<dbReference type="GO" id="GO:0046872">
    <property type="term" value="F:metal ion binding"/>
    <property type="evidence" value="ECO:0007669"/>
    <property type="project" value="UniProtKB-KW"/>
</dbReference>
<comment type="similarity">
    <text evidence="1">Belongs to the glycosyltransferase 8 family.</text>
</comment>
<organism evidence="5 6">
    <name type="scientific">Thelephora terrestris</name>
    <dbReference type="NCBI Taxonomy" id="56493"/>
    <lineage>
        <taxon>Eukaryota</taxon>
        <taxon>Fungi</taxon>
        <taxon>Dikarya</taxon>
        <taxon>Basidiomycota</taxon>
        <taxon>Agaricomycotina</taxon>
        <taxon>Agaricomycetes</taxon>
        <taxon>Thelephorales</taxon>
        <taxon>Thelephoraceae</taxon>
        <taxon>Thelephora</taxon>
    </lineage>
</organism>
<dbReference type="OrthoDB" id="2014201at2759"/>
<evidence type="ECO:0000256" key="1">
    <source>
        <dbReference type="ARBA" id="ARBA00006351"/>
    </source>
</evidence>
<keyword evidence="3 5" id="KW-0808">Transferase</keyword>
<dbReference type="PANTHER" id="PTHR13778:SF47">
    <property type="entry name" value="LIPOPOLYSACCHARIDE 1,3-GALACTOSYLTRANSFERASE"/>
    <property type="match status" value="1"/>
</dbReference>
<dbReference type="PANTHER" id="PTHR13778">
    <property type="entry name" value="GLYCOSYLTRANSFERASE 8 DOMAIN-CONTAINING PROTEIN"/>
    <property type="match status" value="1"/>
</dbReference>
<dbReference type="SUPFAM" id="SSF53335">
    <property type="entry name" value="S-adenosyl-L-methionine-dependent methyltransferases"/>
    <property type="match status" value="1"/>
</dbReference>
<dbReference type="InterPro" id="IPR029044">
    <property type="entry name" value="Nucleotide-diphossugar_trans"/>
</dbReference>
<dbReference type="CDD" id="cd04194">
    <property type="entry name" value="GT8_A4GalT_like"/>
    <property type="match status" value="1"/>
</dbReference>
<dbReference type="EMBL" id="WIUZ02000012">
    <property type="protein sequence ID" value="KAF9782331.1"/>
    <property type="molecule type" value="Genomic_DNA"/>
</dbReference>